<feature type="compositionally biased region" description="Basic and acidic residues" evidence="4">
    <location>
        <begin position="95"/>
        <end position="105"/>
    </location>
</feature>
<dbReference type="GO" id="GO:0000723">
    <property type="term" value="P:telomere maintenance"/>
    <property type="evidence" value="ECO:0007669"/>
    <property type="project" value="TreeGrafter"/>
</dbReference>
<evidence type="ECO:0000256" key="1">
    <source>
        <dbReference type="ARBA" id="ARBA00022553"/>
    </source>
</evidence>
<reference evidence="6" key="2">
    <citation type="submission" date="2025-08" db="UniProtKB">
        <authorList>
            <consortium name="Ensembl"/>
        </authorList>
    </citation>
    <scope>IDENTIFICATION</scope>
</reference>
<feature type="region of interest" description="Disordered" evidence="4">
    <location>
        <begin position="298"/>
        <end position="338"/>
    </location>
</feature>
<evidence type="ECO:0000313" key="6">
    <source>
        <dbReference type="Ensembl" id="ENSGWIP00000038551.1"/>
    </source>
</evidence>
<protein>
    <recommendedName>
        <fullName evidence="5">FBX41/ZN365 C2H2-type zinc finger domain-containing protein</fullName>
    </recommendedName>
</protein>
<gene>
    <name evidence="6" type="primary">znf365</name>
</gene>
<feature type="domain" description="FBX41/ZN365 C2H2-type zinc finger" evidence="5">
    <location>
        <begin position="28"/>
        <end position="57"/>
    </location>
</feature>
<evidence type="ECO:0000256" key="3">
    <source>
        <dbReference type="SAM" id="Coils"/>
    </source>
</evidence>
<reference evidence="6" key="3">
    <citation type="submission" date="2025-09" db="UniProtKB">
        <authorList>
            <consortium name="Ensembl"/>
        </authorList>
    </citation>
    <scope>IDENTIFICATION</scope>
</reference>
<keyword evidence="7" id="KW-1185">Reference proteome</keyword>
<dbReference type="GO" id="GO:0010975">
    <property type="term" value="P:regulation of neuron projection development"/>
    <property type="evidence" value="ECO:0007669"/>
    <property type="project" value="TreeGrafter"/>
</dbReference>
<feature type="compositionally biased region" description="Low complexity" evidence="4">
    <location>
        <begin position="309"/>
        <end position="318"/>
    </location>
</feature>
<dbReference type="Pfam" id="PF23165">
    <property type="entry name" value="zf-C2H2_FBX41"/>
    <property type="match status" value="1"/>
</dbReference>
<feature type="compositionally biased region" description="Acidic residues" evidence="4">
    <location>
        <begin position="122"/>
        <end position="131"/>
    </location>
</feature>
<dbReference type="Proteomes" id="UP000694680">
    <property type="component" value="Chromosome 15"/>
</dbReference>
<organism evidence="6 7">
    <name type="scientific">Gouania willdenowi</name>
    <name type="common">Blunt-snouted clingfish</name>
    <name type="synonym">Lepadogaster willdenowi</name>
    <dbReference type="NCBI Taxonomy" id="441366"/>
    <lineage>
        <taxon>Eukaryota</taxon>
        <taxon>Metazoa</taxon>
        <taxon>Chordata</taxon>
        <taxon>Craniata</taxon>
        <taxon>Vertebrata</taxon>
        <taxon>Euteleostomi</taxon>
        <taxon>Actinopterygii</taxon>
        <taxon>Neopterygii</taxon>
        <taxon>Teleostei</taxon>
        <taxon>Neoteleostei</taxon>
        <taxon>Acanthomorphata</taxon>
        <taxon>Ovalentaria</taxon>
        <taxon>Blenniimorphae</taxon>
        <taxon>Blenniiformes</taxon>
        <taxon>Gobiesocoidei</taxon>
        <taxon>Gobiesocidae</taxon>
        <taxon>Gobiesocinae</taxon>
        <taxon>Gouania</taxon>
    </lineage>
</organism>
<dbReference type="AlphaFoldDB" id="A0A8C5H2F7"/>
<proteinExistence type="predicted"/>
<evidence type="ECO:0000259" key="5">
    <source>
        <dbReference type="Pfam" id="PF23165"/>
    </source>
</evidence>
<accession>A0A8C5H2F7</accession>
<dbReference type="PANTHER" id="PTHR15739:SF2">
    <property type="entry name" value="PROTEIN ZNF365"/>
    <property type="match status" value="1"/>
</dbReference>
<name>A0A8C5H2F7_GOUWI</name>
<sequence length="429" mass="48579">MQQRFDSGASGSFLLQRNGVGVAFVADLPFRCPRCGEHERFLSLASLRAHLDHRHSYRDTGAAGFSITGKLPDPLTAAIPWTDGGWRPPYVRSLSDSRDGSDHHRYGSARRRTQSVGVGTQPEEEEDEVKTEEDKIREDDLTSEQNLMSADLNEQISGLASAAVQRRLASVLRAADDSVERQLAQLSSELAQTDTELLCQRAQRQLLNRERQEVMERKRSLSRQVDVAVAVIAALREQINASENQLERQERAVVTIQKFLEAAARQETSGKVRIQNFIENLLSRIDVAERLLEYYQQQTENGPHRVSKSRSAGSPRSSPGRHDNGNRSDPSVSDWEREQRERVVQSSRLFCRPEQRNDIWNRQRRRSTGWSCLHMTVLQCSCLCSTTFSYSGGPCSLELLFWRVPALWDLYFGGSLLYGTFILEGPRSL</sequence>
<keyword evidence="2 3" id="KW-0175">Coiled coil</keyword>
<dbReference type="InterPro" id="IPR057038">
    <property type="entry name" value="FBX41/ZN365_Znf-C2H2"/>
</dbReference>
<reference evidence="6" key="1">
    <citation type="submission" date="2020-06" db="EMBL/GenBank/DDBJ databases">
        <authorList>
            <consortium name="Wellcome Sanger Institute Data Sharing"/>
        </authorList>
    </citation>
    <scope>NUCLEOTIDE SEQUENCE [LARGE SCALE GENOMIC DNA]</scope>
</reference>
<dbReference type="GO" id="GO:0010569">
    <property type="term" value="P:regulation of double-strand break repair via homologous recombination"/>
    <property type="evidence" value="ECO:0007669"/>
    <property type="project" value="TreeGrafter"/>
</dbReference>
<feature type="coiled-coil region" evidence="3">
    <location>
        <begin position="204"/>
        <end position="252"/>
    </location>
</feature>
<dbReference type="InterPro" id="IPR052283">
    <property type="entry name" value="GenomicStab_NeuMorph_Reg"/>
</dbReference>
<evidence type="ECO:0000256" key="2">
    <source>
        <dbReference type="ARBA" id="ARBA00023054"/>
    </source>
</evidence>
<keyword evidence="1" id="KW-0597">Phosphoprotein</keyword>
<evidence type="ECO:0000313" key="7">
    <source>
        <dbReference type="Proteomes" id="UP000694680"/>
    </source>
</evidence>
<dbReference type="PANTHER" id="PTHR15739">
    <property type="entry name" value="ZINC FINGER PROTEIN"/>
    <property type="match status" value="1"/>
</dbReference>
<evidence type="ECO:0000256" key="4">
    <source>
        <dbReference type="SAM" id="MobiDB-lite"/>
    </source>
</evidence>
<dbReference type="GO" id="GO:0110026">
    <property type="term" value="P:regulation of DNA strand resection involved in replication fork processing"/>
    <property type="evidence" value="ECO:0007669"/>
    <property type="project" value="TreeGrafter"/>
</dbReference>
<dbReference type="Ensembl" id="ENSGWIT00000041966.1">
    <property type="protein sequence ID" value="ENSGWIP00000038551.1"/>
    <property type="gene ID" value="ENSGWIG00000019716.1"/>
</dbReference>
<feature type="region of interest" description="Disordered" evidence="4">
    <location>
        <begin position="92"/>
        <end position="139"/>
    </location>
</feature>